<accession>A0A1C3EIF4</accession>
<gene>
    <name evidence="1" type="ORF">A8L45_12040</name>
</gene>
<dbReference type="Proteomes" id="UP000094936">
    <property type="component" value="Unassembled WGS sequence"/>
</dbReference>
<dbReference type="AlphaFoldDB" id="A0A1C3EIF4"/>
<keyword evidence="2" id="KW-1185">Reference proteome</keyword>
<evidence type="ECO:0000313" key="2">
    <source>
        <dbReference type="Proteomes" id="UP000094936"/>
    </source>
</evidence>
<organism evidence="1 2">
    <name type="scientific">Veronia pacifica</name>
    <dbReference type="NCBI Taxonomy" id="1080227"/>
    <lineage>
        <taxon>Bacteria</taxon>
        <taxon>Pseudomonadati</taxon>
        <taxon>Pseudomonadota</taxon>
        <taxon>Gammaproteobacteria</taxon>
        <taxon>Vibrionales</taxon>
        <taxon>Vibrionaceae</taxon>
        <taxon>Veronia</taxon>
    </lineage>
</organism>
<protein>
    <submittedName>
        <fullName evidence="1">Uncharacterized protein</fullName>
    </submittedName>
</protein>
<dbReference type="EMBL" id="LYBM01000020">
    <property type="protein sequence ID" value="ODA33015.1"/>
    <property type="molecule type" value="Genomic_DNA"/>
</dbReference>
<sequence>MFFRSLIWVFAYIKRDTTLREWQAIKVADHLRVIGLPKPALKIAKSVFYSSENRRNKFWSCHLTATSLQYLSRYCESDDFFEQALEIADELERSFALQHHGKSLVEQGKKNLAKRKLKEALEIRTRLRHAELVHSTQLALIHL</sequence>
<dbReference type="Gene3D" id="1.25.40.10">
    <property type="entry name" value="Tetratricopeptide repeat domain"/>
    <property type="match status" value="1"/>
</dbReference>
<proteinExistence type="predicted"/>
<name>A0A1C3EIF4_9GAMM</name>
<evidence type="ECO:0000313" key="1">
    <source>
        <dbReference type="EMBL" id="ODA33015.1"/>
    </source>
</evidence>
<dbReference type="SUPFAM" id="SSF48452">
    <property type="entry name" value="TPR-like"/>
    <property type="match status" value="1"/>
</dbReference>
<comment type="caution">
    <text evidence="1">The sequence shown here is derived from an EMBL/GenBank/DDBJ whole genome shotgun (WGS) entry which is preliminary data.</text>
</comment>
<dbReference type="InterPro" id="IPR011990">
    <property type="entry name" value="TPR-like_helical_dom_sf"/>
</dbReference>
<reference evidence="1 2" key="1">
    <citation type="submission" date="2016-05" db="EMBL/GenBank/DDBJ databases">
        <title>Genomic Taxonomy of the Vibrionaceae.</title>
        <authorList>
            <person name="Gomez-Gil B."/>
            <person name="Enciso-Ibarra J."/>
        </authorList>
    </citation>
    <scope>NUCLEOTIDE SEQUENCE [LARGE SCALE GENOMIC DNA]</scope>
    <source>
        <strain evidence="1 2">CAIM 1920</strain>
    </source>
</reference>